<protein>
    <submittedName>
        <fullName evidence="1">Uncharacterized protein</fullName>
    </submittedName>
</protein>
<comment type="caution">
    <text evidence="1">The sequence shown here is derived from an EMBL/GenBank/DDBJ whole genome shotgun (WGS) entry which is preliminary data.</text>
</comment>
<proteinExistence type="predicted"/>
<gene>
    <name evidence="1" type="ORF">HBR001_LOCUS5198</name>
</gene>
<keyword evidence="2" id="KW-1185">Reference proteome</keyword>
<organism evidence="1 2">
    <name type="scientific">Hyaloperonospora brassicae</name>
    <name type="common">Brassica downy mildew</name>
    <name type="synonym">Peronospora brassicae</name>
    <dbReference type="NCBI Taxonomy" id="162125"/>
    <lineage>
        <taxon>Eukaryota</taxon>
        <taxon>Sar</taxon>
        <taxon>Stramenopiles</taxon>
        <taxon>Oomycota</taxon>
        <taxon>Peronosporomycetes</taxon>
        <taxon>Peronosporales</taxon>
        <taxon>Peronosporaceae</taxon>
        <taxon>Hyaloperonospora</taxon>
    </lineage>
</organism>
<dbReference type="AlphaFoldDB" id="A0AAV0U513"/>
<accession>A0AAV0U513</accession>
<dbReference type="Proteomes" id="UP001162031">
    <property type="component" value="Unassembled WGS sequence"/>
</dbReference>
<evidence type="ECO:0000313" key="1">
    <source>
        <dbReference type="EMBL" id="CAI5731458.1"/>
    </source>
</evidence>
<evidence type="ECO:0000313" key="2">
    <source>
        <dbReference type="Proteomes" id="UP001162031"/>
    </source>
</evidence>
<name>A0AAV0U513_HYABA</name>
<sequence>MDDAQPITEMRGSHILGEAIEAIAAELSASPATSKGALENLEAHFNLIYSKWLEYTKGPYITSTNRVYGKNAAAEHAKFFEWLRADPDMRGRADAMLRNLFAKSGVNFALSILEKWASSKLNPRDAYQMMPISSAKRLEVGASWTDNEWSDYCEKLADWLYYIEIYRQVPGHEDFTDADALRLLTNNDKWVARELVARLKNDIEMELYGNRLFPALDGL</sequence>
<reference evidence="1" key="1">
    <citation type="submission" date="2022-12" db="EMBL/GenBank/DDBJ databases">
        <authorList>
            <person name="Webb A."/>
        </authorList>
    </citation>
    <scope>NUCLEOTIDE SEQUENCE</scope>
    <source>
        <strain evidence="1">Hp1</strain>
    </source>
</reference>
<dbReference type="EMBL" id="CANTFL010001103">
    <property type="protein sequence ID" value="CAI5731458.1"/>
    <property type="molecule type" value="Genomic_DNA"/>
</dbReference>